<protein>
    <submittedName>
        <fullName evidence="2">Uncharacterized protein</fullName>
    </submittedName>
</protein>
<dbReference type="HOGENOM" id="CLU_1823356_0_0_11"/>
<keyword evidence="3" id="KW-1185">Reference proteome</keyword>
<feature type="chain" id="PRO_5004873370" evidence="1">
    <location>
        <begin position="19"/>
        <end position="141"/>
    </location>
</feature>
<evidence type="ECO:0000313" key="2">
    <source>
        <dbReference type="EMBL" id="AHH20927.1"/>
    </source>
</evidence>
<dbReference type="EMBL" id="CP006850">
    <property type="protein sequence ID" value="AHH20927.1"/>
    <property type="molecule type" value="Genomic_DNA"/>
</dbReference>
<proteinExistence type="predicted"/>
<organism evidence="2 3">
    <name type="scientific">Nocardia nova SH22a</name>
    <dbReference type="NCBI Taxonomy" id="1415166"/>
    <lineage>
        <taxon>Bacteria</taxon>
        <taxon>Bacillati</taxon>
        <taxon>Actinomycetota</taxon>
        <taxon>Actinomycetes</taxon>
        <taxon>Mycobacteriales</taxon>
        <taxon>Nocardiaceae</taxon>
        <taxon>Nocardia</taxon>
    </lineage>
</organism>
<name>W5TNW0_9NOCA</name>
<gene>
    <name evidence="2" type="ORF">NONO_c61530</name>
</gene>
<dbReference type="eggNOG" id="ENOG502ZXMY">
    <property type="taxonomic scope" value="Bacteria"/>
</dbReference>
<feature type="signal peptide" evidence="1">
    <location>
        <begin position="1"/>
        <end position="18"/>
    </location>
</feature>
<keyword evidence="1" id="KW-0732">Signal</keyword>
<dbReference type="STRING" id="1415166.NONO_c61530"/>
<dbReference type="KEGG" id="nno:NONO_c61530"/>
<dbReference type="PATRIC" id="fig|1415166.3.peg.6331"/>
<dbReference type="AlphaFoldDB" id="W5TNW0"/>
<reference evidence="2 3" key="1">
    <citation type="journal article" date="2014" name="Appl. Environ. Microbiol.">
        <title>Insights into the Microbial Degradation of Rubber and Gutta-Percha by Analysis of the Complete Genome of Nocardia nova SH22a.</title>
        <authorList>
            <person name="Luo Q."/>
            <person name="Hiessl S."/>
            <person name="Poehlein A."/>
            <person name="Daniel R."/>
            <person name="Steinbuchel A."/>
        </authorList>
    </citation>
    <scope>NUCLEOTIDE SEQUENCE [LARGE SCALE GENOMIC DNA]</scope>
    <source>
        <strain evidence="2">SH22a</strain>
    </source>
</reference>
<accession>W5TNW0</accession>
<evidence type="ECO:0000256" key="1">
    <source>
        <dbReference type="SAM" id="SignalP"/>
    </source>
</evidence>
<evidence type="ECO:0000313" key="3">
    <source>
        <dbReference type="Proteomes" id="UP000019150"/>
    </source>
</evidence>
<dbReference type="Proteomes" id="UP000019150">
    <property type="component" value="Chromosome"/>
</dbReference>
<sequence length="141" mass="15085">MLLAAAVASIGVAGPASADVDAGVLVTGIHGYRGESSLPLLQNVDRRLPAAARVPDLTGKTLNEAESAMAKKDCVLKSETAGGYRRYPCDDGSEMWIRTNGEVVRLGPKIDAGPNKKNYRLRYYPDGRENADHSTGEIISR</sequence>